<evidence type="ECO:0000313" key="2">
    <source>
        <dbReference type="Proteomes" id="UP000327439"/>
    </source>
</evidence>
<gene>
    <name evidence="1" type="ORF">ES319_A04G134300v1</name>
</gene>
<sequence length="80" mass="8844">MSQGLDCSPIKAACELGLKCYETIQSIFGVDVRALKGPFPSMRGLGRTHLCCTSYHAHGRHWVAKCGVDNCWKHSKPTPR</sequence>
<reference evidence="2" key="1">
    <citation type="journal article" date="2020" name="Nat. Genet.">
        <title>Genomic diversifications of five Gossypium allopolyploid species and their impact on cotton improvement.</title>
        <authorList>
            <person name="Chen Z.J."/>
            <person name="Sreedasyam A."/>
            <person name="Ando A."/>
            <person name="Song Q."/>
            <person name="De Santiago L.M."/>
            <person name="Hulse-Kemp A.M."/>
            <person name="Ding M."/>
            <person name="Ye W."/>
            <person name="Kirkbride R.C."/>
            <person name="Jenkins J."/>
            <person name="Plott C."/>
            <person name="Lovell J."/>
            <person name="Lin Y.M."/>
            <person name="Vaughn R."/>
            <person name="Liu B."/>
            <person name="Simpson S."/>
            <person name="Scheffler B.E."/>
            <person name="Wen L."/>
            <person name="Saski C.A."/>
            <person name="Grover C.E."/>
            <person name="Hu G."/>
            <person name="Conover J.L."/>
            <person name="Carlson J.W."/>
            <person name="Shu S."/>
            <person name="Boston L.B."/>
            <person name="Williams M."/>
            <person name="Peterson D.G."/>
            <person name="McGee K."/>
            <person name="Jones D.C."/>
            <person name="Wendel J.F."/>
            <person name="Stelly D.M."/>
            <person name="Grimwood J."/>
            <person name="Schmutz J."/>
        </authorList>
    </citation>
    <scope>NUCLEOTIDE SEQUENCE [LARGE SCALE GENOMIC DNA]</scope>
    <source>
        <strain evidence="2">cv. 3-79</strain>
    </source>
</reference>
<proteinExistence type="predicted"/>
<dbReference type="AlphaFoldDB" id="A0A5J5W7L6"/>
<name>A0A5J5W7L6_GOSBA</name>
<protein>
    <submittedName>
        <fullName evidence="1">Uncharacterized protein</fullName>
    </submittedName>
</protein>
<dbReference type="Proteomes" id="UP000327439">
    <property type="component" value="Chromosome A04"/>
</dbReference>
<keyword evidence="2" id="KW-1185">Reference proteome</keyword>
<dbReference type="OrthoDB" id="1397804at2759"/>
<evidence type="ECO:0000313" key="1">
    <source>
        <dbReference type="EMBL" id="KAB2087872.1"/>
    </source>
</evidence>
<dbReference type="EMBL" id="CM018205">
    <property type="protein sequence ID" value="KAB2087872.1"/>
    <property type="molecule type" value="Genomic_DNA"/>
</dbReference>
<accession>A0A5J5W7L6</accession>
<organism evidence="1 2">
    <name type="scientific">Gossypium barbadense</name>
    <name type="common">Sea Island cotton</name>
    <name type="synonym">Hibiscus barbadensis</name>
    <dbReference type="NCBI Taxonomy" id="3634"/>
    <lineage>
        <taxon>Eukaryota</taxon>
        <taxon>Viridiplantae</taxon>
        <taxon>Streptophyta</taxon>
        <taxon>Embryophyta</taxon>
        <taxon>Tracheophyta</taxon>
        <taxon>Spermatophyta</taxon>
        <taxon>Magnoliopsida</taxon>
        <taxon>eudicotyledons</taxon>
        <taxon>Gunneridae</taxon>
        <taxon>Pentapetalae</taxon>
        <taxon>rosids</taxon>
        <taxon>malvids</taxon>
        <taxon>Malvales</taxon>
        <taxon>Malvaceae</taxon>
        <taxon>Malvoideae</taxon>
        <taxon>Gossypium</taxon>
    </lineage>
</organism>